<reference evidence="3 4" key="1">
    <citation type="journal article" date="2019" name="Emerg. Microbes Infect.">
        <title>Comprehensive subspecies identification of 175 nontuberculous mycobacteria species based on 7547 genomic profiles.</title>
        <authorList>
            <person name="Matsumoto Y."/>
            <person name="Kinjo T."/>
            <person name="Motooka D."/>
            <person name="Nabeya D."/>
            <person name="Jung N."/>
            <person name="Uechi K."/>
            <person name="Horii T."/>
            <person name="Iida T."/>
            <person name="Fujita J."/>
            <person name="Nakamura S."/>
        </authorList>
    </citation>
    <scope>NUCLEOTIDE SEQUENCE [LARGE SCALE GENOMIC DNA]</scope>
    <source>
        <strain evidence="3 4">JCM 14738</strain>
    </source>
</reference>
<dbReference type="AlphaFoldDB" id="A0A7I7YBY4"/>
<evidence type="ECO:0000313" key="3">
    <source>
        <dbReference type="EMBL" id="BBZ39210.1"/>
    </source>
</evidence>
<name>A0A7I7YBY4_9MYCO</name>
<feature type="domain" description="NAD(P)-binding" evidence="2">
    <location>
        <begin position="39"/>
        <end position="119"/>
    </location>
</feature>
<evidence type="ECO:0000313" key="4">
    <source>
        <dbReference type="Proteomes" id="UP000467385"/>
    </source>
</evidence>
<evidence type="ECO:0000256" key="1">
    <source>
        <dbReference type="SAM" id="MobiDB-lite"/>
    </source>
</evidence>
<keyword evidence="4" id="KW-1185">Reference proteome</keyword>
<evidence type="ECO:0000259" key="2">
    <source>
        <dbReference type="Pfam" id="PF16363"/>
    </source>
</evidence>
<dbReference type="Gene3D" id="3.40.50.720">
    <property type="entry name" value="NAD(P)-binding Rossmann-like Domain"/>
    <property type="match status" value="1"/>
</dbReference>
<sequence>MSGTHFVSRGERRDAPLSPRPLSGREGMARRPVAHSWVAYRPYVSPDILFIHGLPLRPERVAKKCAAAVRIVSGDRSRLALGNINIKRGWDLPPEYVDAAWRTRRESSGSDFALAAGGKAERR</sequence>
<dbReference type="EMBL" id="AP022613">
    <property type="protein sequence ID" value="BBZ39210.1"/>
    <property type="molecule type" value="Genomic_DNA"/>
</dbReference>
<dbReference type="InterPro" id="IPR016040">
    <property type="entry name" value="NAD(P)-bd_dom"/>
</dbReference>
<gene>
    <name evidence="3" type="ORF">MCNS_22730</name>
</gene>
<proteinExistence type="predicted"/>
<protein>
    <recommendedName>
        <fullName evidence="2">NAD(P)-binding domain-containing protein</fullName>
    </recommendedName>
</protein>
<organism evidence="3 4">
    <name type="scientific">Mycobacterium conspicuum</name>
    <dbReference type="NCBI Taxonomy" id="44010"/>
    <lineage>
        <taxon>Bacteria</taxon>
        <taxon>Bacillati</taxon>
        <taxon>Actinomycetota</taxon>
        <taxon>Actinomycetes</taxon>
        <taxon>Mycobacteriales</taxon>
        <taxon>Mycobacteriaceae</taxon>
        <taxon>Mycobacterium</taxon>
    </lineage>
</organism>
<accession>A0A7I7YBY4</accession>
<dbReference type="Pfam" id="PF16363">
    <property type="entry name" value="GDP_Man_Dehyd"/>
    <property type="match status" value="1"/>
</dbReference>
<feature type="region of interest" description="Disordered" evidence="1">
    <location>
        <begin position="1"/>
        <end position="29"/>
    </location>
</feature>
<dbReference type="Proteomes" id="UP000467385">
    <property type="component" value="Chromosome"/>
</dbReference>
<dbReference type="Gene3D" id="3.90.25.10">
    <property type="entry name" value="UDP-galactose 4-epimerase, domain 1"/>
    <property type="match status" value="1"/>
</dbReference>